<dbReference type="EMBL" id="CP001684">
    <property type="protein sequence ID" value="ACV21410.1"/>
    <property type="molecule type" value="Genomic_DNA"/>
</dbReference>
<dbReference type="RefSeq" id="WP_012797519.1">
    <property type="nucleotide sequence ID" value="NC_013165.1"/>
</dbReference>
<keyword evidence="3" id="KW-1185">Reference proteome</keyword>
<protein>
    <recommendedName>
        <fullName evidence="4">Phage portal protein, putative, A118 family</fullName>
    </recommendedName>
</protein>
<proteinExistence type="predicted"/>
<dbReference type="Proteomes" id="UP000002026">
    <property type="component" value="Chromosome"/>
</dbReference>
<evidence type="ECO:0008006" key="4">
    <source>
        <dbReference type="Google" id="ProtNLM"/>
    </source>
</evidence>
<evidence type="ECO:0000256" key="1">
    <source>
        <dbReference type="SAM" id="MobiDB-lite"/>
    </source>
</evidence>
<gene>
    <name evidence="2" type="ordered locus">Shel_03460</name>
</gene>
<reference evidence="2 3" key="1">
    <citation type="journal article" date="2009" name="Stand. Genomic Sci.">
        <title>Complete genome sequence of Slackia heliotrinireducens type strain (RHS 1).</title>
        <authorList>
            <person name="Pukall R."/>
            <person name="Lapidus A."/>
            <person name="Nolan M."/>
            <person name="Copeland A."/>
            <person name="Glavina Del Rio T."/>
            <person name="Lucas S."/>
            <person name="Chen F."/>
            <person name="Tice H."/>
            <person name="Cheng J.F."/>
            <person name="Chertkov O."/>
            <person name="Bruce D."/>
            <person name="Goodwin L."/>
            <person name="Kuske C."/>
            <person name="Brettin T."/>
            <person name="Detter J.C."/>
            <person name="Han C."/>
            <person name="Pitluck S."/>
            <person name="Pati A."/>
            <person name="Mavrommatis K."/>
            <person name="Ivanova N."/>
            <person name="Ovchinnikova G."/>
            <person name="Chen A."/>
            <person name="Palaniappan K."/>
            <person name="Schneider S."/>
            <person name="Rohde M."/>
            <person name="Chain P."/>
            <person name="D'haeseleer P."/>
            <person name="Goker M."/>
            <person name="Bristow J."/>
            <person name="Eisen J.A."/>
            <person name="Markowitz V."/>
            <person name="Kyrpides N.C."/>
            <person name="Klenk H.P."/>
            <person name="Hugenholtz P."/>
        </authorList>
    </citation>
    <scope>NUCLEOTIDE SEQUENCE [LARGE SCALE GENOMIC DNA]</scope>
    <source>
        <strain evidence="3">ATCC 29202 / DSM 20476 / NCTC 11029 / RHS 1</strain>
    </source>
</reference>
<evidence type="ECO:0000313" key="3">
    <source>
        <dbReference type="Proteomes" id="UP000002026"/>
    </source>
</evidence>
<dbReference type="AlphaFoldDB" id="C7N2A4"/>
<dbReference type="eggNOG" id="ENOG502Z88Q">
    <property type="taxonomic scope" value="Bacteria"/>
</dbReference>
<sequence length="569" mass="63330">MNGIEYDGWVPSHVREYLKELGYRLPLEDMEPHILEWDEWMSATGDFYNYHDVDSFGRVYQVHRRSIKPAMRVCREWGSLLLNEQTRVVCEDQACTDWLDGFFSNTGFMGQAQANIARAFGLGTGAFALFFDIGRRKIKIRHFDARMVVPLTWDAEGVTECAFVTRAYYKGKPVDQLQMHVIGEHAAPSHSEPSEPFTMENGEGEIIVNDIGTSMRLDEGKSYHVITASFDEDGNLMEPEGVISDYDTGSPFPTFAIIKPAIPNTRVEASPYGQSVFADAIDAVQSVDLAFDALVNEVSAGKMRIFLSDVMFDHDKNNGKNTPIPFGKGDCTIFRKVMSTEDVVQEFAPALRTSSQAETFRIALQMLGDLCGFGLTYYDFDSSGYVKTATEVSSDNSALMRNIRKHENALTRSLATISHALLWCARGFGEPLPDEGVVTVQYDDSIVTDTSAEKAQDMAEVAAGLMGVYEYRMRWYSEDEATARKRAGELSRPVAGSDGSEDNSARLDASAHRGTMWQRCVELYSKNTAIAALQSACLRAAARTTRGLTLRMKNSYYPWLSTPTTTPGT</sequence>
<dbReference type="HOGENOM" id="CLU_042280_1_0_11"/>
<evidence type="ECO:0000313" key="2">
    <source>
        <dbReference type="EMBL" id="ACV21410.1"/>
    </source>
</evidence>
<feature type="region of interest" description="Disordered" evidence="1">
    <location>
        <begin position="486"/>
        <end position="507"/>
    </location>
</feature>
<dbReference type="KEGG" id="shi:Shel_03460"/>
<dbReference type="STRING" id="471855.Shel_03460"/>
<organism evidence="2 3">
    <name type="scientific">Slackia heliotrinireducens (strain ATCC 29202 / DSM 20476 / NCTC 11029 / RHS 1)</name>
    <name type="common">Peptococcus heliotrinreducens</name>
    <dbReference type="NCBI Taxonomy" id="471855"/>
    <lineage>
        <taxon>Bacteria</taxon>
        <taxon>Bacillati</taxon>
        <taxon>Actinomycetota</taxon>
        <taxon>Coriobacteriia</taxon>
        <taxon>Eggerthellales</taxon>
        <taxon>Eggerthellaceae</taxon>
        <taxon>Slackia</taxon>
    </lineage>
</organism>
<name>C7N2A4_SLAHD</name>
<accession>C7N2A4</accession>